<dbReference type="InterPro" id="IPR021744">
    <property type="entry name" value="CbiG_N"/>
</dbReference>
<feature type="domain" description="Cobalamin synthesis G N-terminal" evidence="2">
    <location>
        <begin position="88"/>
        <end position="173"/>
    </location>
</feature>
<dbReference type="InterPro" id="IPR036518">
    <property type="entry name" value="CobE/GbiG_C_sf"/>
</dbReference>
<dbReference type="STRING" id="1121455.SAMN02745728_00702"/>
<name>A0A1M7SAX4_9BACT</name>
<dbReference type="InterPro" id="IPR002750">
    <property type="entry name" value="CobE/GbiG_C"/>
</dbReference>
<gene>
    <name evidence="3" type="ORF">SAMN02745728_00702</name>
</gene>
<dbReference type="EMBL" id="FRDI01000003">
    <property type="protein sequence ID" value="SHN55660.1"/>
    <property type="molecule type" value="Genomic_DNA"/>
</dbReference>
<accession>A0A1M7SAX4</accession>
<reference evidence="3 4" key="1">
    <citation type="submission" date="2016-12" db="EMBL/GenBank/DDBJ databases">
        <authorList>
            <person name="Song W.-J."/>
            <person name="Kurnit D.M."/>
        </authorList>
    </citation>
    <scope>NUCLEOTIDE SEQUENCE [LARGE SCALE GENOMIC DNA]</scope>
    <source>
        <strain evidence="3 4">DSM 11393</strain>
    </source>
</reference>
<proteinExistence type="predicted"/>
<dbReference type="Gene3D" id="3.30.420.180">
    <property type="entry name" value="CobE/GbiG C-terminal domain"/>
    <property type="match status" value="1"/>
</dbReference>
<keyword evidence="3" id="KW-0378">Hydrolase</keyword>
<organism evidence="3 4">
    <name type="scientific">Desulfovibrio litoralis DSM 11393</name>
    <dbReference type="NCBI Taxonomy" id="1121455"/>
    <lineage>
        <taxon>Bacteria</taxon>
        <taxon>Pseudomonadati</taxon>
        <taxon>Thermodesulfobacteriota</taxon>
        <taxon>Desulfovibrionia</taxon>
        <taxon>Desulfovibrionales</taxon>
        <taxon>Desulfovibrionaceae</taxon>
        <taxon>Desulfovibrio</taxon>
    </lineage>
</organism>
<sequence length="419" mass="46167">MQAKTKIAIYAFTQKGASLAQTVASCLKLPLDSEKIAGDEYKRLSRLLDQPSIELYFSQSCEADNENKEASVSVFSVNCFSSLSKLMHTESHFSRFSAHIIIGATGIAVRAIAPFIQDKTQDPAVIVIDQQANFVISLLSGHLGMANSLSSYLATALNIKGFKTQAVITTATDLENVPAIDSFAQDRELFIDNPDQIKTISSALLHKQKVYCLDETQSFLPAWEEKFGTAYLTRLNLSELSECKSPLIYLGHETFKNMKQVLYLRPKTLILGLGCKRGVSFEALSEALSVFLTQCKVSQASLAGLATIQEKHTEAGILTLAEYFNIPVYFFSANELAQIKTPNHSPKALEQFGTPSVAEAAALLGASLLHDKNNQQLGLTDNNSLNLKAYHVDFVKLRHEKHKFINITFALAEFALRTC</sequence>
<dbReference type="PANTHER" id="PTHR37477">
    <property type="entry name" value="COBALT-PRECORRIN-5A HYDROLASE"/>
    <property type="match status" value="1"/>
</dbReference>
<feature type="domain" description="CobE/GbiG C-terminal" evidence="1">
    <location>
        <begin position="269"/>
        <end position="373"/>
    </location>
</feature>
<dbReference type="PROSITE" id="PS51257">
    <property type="entry name" value="PROKAR_LIPOPROTEIN"/>
    <property type="match status" value="1"/>
</dbReference>
<dbReference type="Gene3D" id="3.40.50.11220">
    <property type="match status" value="1"/>
</dbReference>
<dbReference type="RefSeq" id="WP_072696393.1">
    <property type="nucleotide sequence ID" value="NZ_FRDI01000003.1"/>
</dbReference>
<dbReference type="Pfam" id="PF01890">
    <property type="entry name" value="CbiG_C"/>
    <property type="match status" value="1"/>
</dbReference>
<evidence type="ECO:0000259" key="2">
    <source>
        <dbReference type="Pfam" id="PF11760"/>
    </source>
</evidence>
<dbReference type="InterPro" id="IPR052553">
    <property type="entry name" value="CbiG_hydrolase"/>
</dbReference>
<dbReference type="GO" id="GO:0009236">
    <property type="term" value="P:cobalamin biosynthetic process"/>
    <property type="evidence" value="ECO:0007669"/>
    <property type="project" value="InterPro"/>
</dbReference>
<protein>
    <submittedName>
        <fullName evidence="3">Cobalt-precorrin 5A hydrolase</fullName>
    </submittedName>
</protein>
<dbReference type="SUPFAM" id="SSF159664">
    <property type="entry name" value="CobE/GbiG C-terminal domain-like"/>
    <property type="match status" value="1"/>
</dbReference>
<dbReference type="PANTHER" id="PTHR37477:SF1">
    <property type="entry name" value="COBALT-PRECORRIN-5A HYDROLASE"/>
    <property type="match status" value="1"/>
</dbReference>
<dbReference type="Pfam" id="PF11760">
    <property type="entry name" value="CbiG_N"/>
    <property type="match status" value="1"/>
</dbReference>
<keyword evidence="4" id="KW-1185">Reference proteome</keyword>
<dbReference type="InterPro" id="IPR038029">
    <property type="entry name" value="GbiG_N_sf"/>
</dbReference>
<dbReference type="GO" id="GO:0016787">
    <property type="term" value="F:hydrolase activity"/>
    <property type="evidence" value="ECO:0007669"/>
    <property type="project" value="UniProtKB-KW"/>
</dbReference>
<dbReference type="OrthoDB" id="9781023at2"/>
<dbReference type="AlphaFoldDB" id="A0A1M7SAX4"/>
<dbReference type="SUPFAM" id="SSF159672">
    <property type="entry name" value="CbiG N-terminal domain-like"/>
    <property type="match status" value="1"/>
</dbReference>
<evidence type="ECO:0000313" key="3">
    <source>
        <dbReference type="EMBL" id="SHN55660.1"/>
    </source>
</evidence>
<evidence type="ECO:0000259" key="1">
    <source>
        <dbReference type="Pfam" id="PF01890"/>
    </source>
</evidence>
<dbReference type="Proteomes" id="UP000186469">
    <property type="component" value="Unassembled WGS sequence"/>
</dbReference>
<evidence type="ECO:0000313" key="4">
    <source>
        <dbReference type="Proteomes" id="UP000186469"/>
    </source>
</evidence>